<dbReference type="RefSeq" id="XP_056753474.1">
    <property type="nucleotide sequence ID" value="XM_056897689.1"/>
</dbReference>
<evidence type="ECO:0000313" key="2">
    <source>
        <dbReference type="Proteomes" id="UP001213799"/>
    </source>
</evidence>
<keyword evidence="2" id="KW-1185">Reference proteome</keyword>
<organism evidence="1 2">
    <name type="scientific">Penicillium hordei</name>
    <dbReference type="NCBI Taxonomy" id="40994"/>
    <lineage>
        <taxon>Eukaryota</taxon>
        <taxon>Fungi</taxon>
        <taxon>Dikarya</taxon>
        <taxon>Ascomycota</taxon>
        <taxon>Pezizomycotina</taxon>
        <taxon>Eurotiomycetes</taxon>
        <taxon>Eurotiomycetidae</taxon>
        <taxon>Eurotiales</taxon>
        <taxon>Aspergillaceae</taxon>
        <taxon>Penicillium</taxon>
    </lineage>
</organism>
<dbReference type="EMBL" id="JAQJAE010000003">
    <property type="protein sequence ID" value="KAJ5603676.1"/>
    <property type="molecule type" value="Genomic_DNA"/>
</dbReference>
<dbReference type="InterPro" id="IPR036291">
    <property type="entry name" value="NAD(P)-bd_dom_sf"/>
</dbReference>
<name>A0AAD6E8D4_9EURO</name>
<sequence>MALNSFAKDSTWNWKKEVVIVTGGSSGIGAKVASKLGESGSTVIVLDINLP</sequence>
<reference evidence="1" key="1">
    <citation type="journal article" date="2023" name="IMA Fungus">
        <title>Comparative genomic study of the Penicillium genus elucidates a diverse pangenome and 15 lateral gene transfer events.</title>
        <authorList>
            <person name="Petersen C."/>
            <person name="Sorensen T."/>
            <person name="Nielsen M.R."/>
            <person name="Sondergaard T.E."/>
            <person name="Sorensen J.L."/>
            <person name="Fitzpatrick D.A."/>
            <person name="Frisvad J.C."/>
            <person name="Nielsen K.L."/>
        </authorList>
    </citation>
    <scope>NUCLEOTIDE SEQUENCE</scope>
    <source>
        <strain evidence="1">IBT 12815</strain>
    </source>
</reference>
<reference evidence="1" key="2">
    <citation type="submission" date="2023-01" db="EMBL/GenBank/DDBJ databases">
        <authorList>
            <person name="Petersen C."/>
        </authorList>
    </citation>
    <scope>NUCLEOTIDE SEQUENCE</scope>
    <source>
        <strain evidence="1">IBT 12815</strain>
    </source>
</reference>
<dbReference type="InterPro" id="IPR002347">
    <property type="entry name" value="SDR_fam"/>
</dbReference>
<comment type="caution">
    <text evidence="1">The sequence shown here is derived from an EMBL/GenBank/DDBJ whole genome shotgun (WGS) entry which is preliminary data.</text>
</comment>
<dbReference type="Gene3D" id="3.40.50.720">
    <property type="entry name" value="NAD(P)-binding Rossmann-like Domain"/>
    <property type="match status" value="1"/>
</dbReference>
<protein>
    <submittedName>
        <fullName evidence="1">Uncharacterized protein</fullName>
    </submittedName>
</protein>
<dbReference type="Pfam" id="PF00106">
    <property type="entry name" value="adh_short"/>
    <property type="match status" value="1"/>
</dbReference>
<dbReference type="AlphaFoldDB" id="A0AAD6E8D4"/>
<gene>
    <name evidence="1" type="ORF">N7537_006632</name>
</gene>
<accession>A0AAD6E8D4</accession>
<proteinExistence type="predicted"/>
<evidence type="ECO:0000313" key="1">
    <source>
        <dbReference type="EMBL" id="KAJ5603676.1"/>
    </source>
</evidence>
<dbReference type="Proteomes" id="UP001213799">
    <property type="component" value="Unassembled WGS sequence"/>
</dbReference>
<dbReference type="GeneID" id="81587931"/>
<dbReference type="SUPFAM" id="SSF51735">
    <property type="entry name" value="NAD(P)-binding Rossmann-fold domains"/>
    <property type="match status" value="1"/>
</dbReference>